<organism evidence="1 2">
    <name type="scientific">Cloacimonas acidaminovorans (strain Evry)</name>
    <dbReference type="NCBI Taxonomy" id="459349"/>
    <lineage>
        <taxon>Bacteria</taxon>
        <taxon>Pseudomonadati</taxon>
        <taxon>Candidatus Cloacimonadota</taxon>
        <taxon>Candidatus Cloacimonadia</taxon>
        <taxon>Candidatus Cloacimonadales</taxon>
        <taxon>Candidatus Cloacimonadaceae</taxon>
        <taxon>Candidatus Cloacimonas</taxon>
    </lineage>
</organism>
<gene>
    <name evidence="1" type="ordered locus">CLOAM1262</name>
</gene>
<dbReference type="Proteomes" id="UP000002019">
    <property type="component" value="Chromosome"/>
</dbReference>
<dbReference type="EMBL" id="CU466930">
    <property type="protein sequence ID" value="CAO81122.1"/>
    <property type="molecule type" value="Genomic_DNA"/>
</dbReference>
<reference evidence="1 2" key="1">
    <citation type="journal article" date="2008" name="J. Bacteriol.">
        <title>'Candidatus Cloacamonas acidaminovorans': genome sequence reconstruction provides a first glimpse of a new bacterial division.</title>
        <authorList>
            <person name="Pelletier E."/>
            <person name="Kreimeyer A."/>
            <person name="Bocs S."/>
            <person name="Rouy Z."/>
            <person name="Gyapay G."/>
            <person name="Chouari R."/>
            <person name="Riviere D."/>
            <person name="Ganesan A."/>
            <person name="Daegelen P."/>
            <person name="Sghir A."/>
            <person name="Cohen G.N."/>
            <person name="Medigue C."/>
            <person name="Weissenbach J."/>
            <person name="Le Paslier D."/>
        </authorList>
    </citation>
    <scope>NUCLEOTIDE SEQUENCE [LARGE SCALE GENOMIC DNA]</scope>
    <source>
        <strain evidence="2">Evry</strain>
    </source>
</reference>
<name>B0VII1_CLOAI</name>
<accession>B0VII1</accession>
<evidence type="ECO:0008006" key="3">
    <source>
        <dbReference type="Google" id="ProtNLM"/>
    </source>
</evidence>
<dbReference type="RefSeq" id="WP_015424980.1">
    <property type="nucleotide sequence ID" value="NC_020449.1"/>
</dbReference>
<evidence type="ECO:0000313" key="2">
    <source>
        <dbReference type="Proteomes" id="UP000002019"/>
    </source>
</evidence>
<dbReference type="AlphaFoldDB" id="B0VII1"/>
<proteinExistence type="predicted"/>
<dbReference type="KEGG" id="caci:CLOAM1262"/>
<keyword evidence="2" id="KW-1185">Reference proteome</keyword>
<dbReference type="HOGENOM" id="CLU_484600_0_0_0"/>
<dbReference type="STRING" id="459349.CLOAM1262"/>
<sequence>MLPRIGLAIIFVLLFLPLSAEEILLEENISETDTISYTVHEIAKTDIENWIKKNRIDTRESVFSTAPIHLDLGDLYHNCYFYLGRTNLPMPERNGFETFSGIFSPALYHGSFNTLYPVKKYQRTVNYTNRTYPFAPVLTSVDAGLGDYDHHYARINFVKNELFSYSELEYQGDLLAQNGFWSDITSAETAMKHRLSRKGKLFNWEAEYASWKKDIAMNDLLPFYWQLTNFKIDYELQQIYAELGIPWVKLKFLQESETASAREFYETYKRKSTRVQISSEQKFGFGQYQTLYEHNWNKDDKYFCGFYDEEEYEDKLALAFKIDNPLEIDLSGDWLDWKRGRLFADIAYSLQNFEAGVTYKQLLGKDPSSLKGKDIFNSSGELELIDISIPREVSVQFSYNLWNIKPLIAVGSKEIKQKADSTWFNLEKQQPFMRLAMDANFTWKNWQLIARPEWVISKYYQNLTESPEYRFQSVQQIKYHLPYDNSVVAGCGIYGHSGYYIANAVNPSLIEASTILDVWAGFDISNYFELRAGIKNALSSAIYGAYSVPTSLYVQVLWLYLN</sequence>
<protein>
    <recommendedName>
        <fullName evidence="3">TonB-dependent receptor-like beta-barrel domain-containing protein</fullName>
    </recommendedName>
</protein>
<dbReference type="OrthoDB" id="9837468at2"/>
<evidence type="ECO:0000313" key="1">
    <source>
        <dbReference type="EMBL" id="CAO81122.1"/>
    </source>
</evidence>